<evidence type="ECO:0000313" key="2">
    <source>
        <dbReference type="EMBL" id="CAI2182780.1"/>
    </source>
</evidence>
<dbReference type="AlphaFoldDB" id="A0A9W4SV82"/>
<sequence>DSLDDDFNSFGNNDNGSSDCSFNDISENNKCINFEFLSEEELKGPDLVWKNDNGLEKTKRGPYKIGKTPKSTYYDKYGPNDLFTKATDSQSSESIEIDASSDSKSEIINQYTY</sequence>
<reference evidence="2" key="1">
    <citation type="submission" date="2022-08" db="EMBL/GenBank/DDBJ databases">
        <authorList>
            <person name="Kallberg Y."/>
            <person name="Tangrot J."/>
            <person name="Rosling A."/>
        </authorList>
    </citation>
    <scope>NUCLEOTIDE SEQUENCE</scope>
    <source>
        <strain evidence="2">Wild A</strain>
    </source>
</reference>
<evidence type="ECO:0000313" key="3">
    <source>
        <dbReference type="Proteomes" id="UP001153678"/>
    </source>
</evidence>
<gene>
    <name evidence="2" type="ORF">FWILDA_LOCUS10748</name>
</gene>
<feature type="non-terminal residue" evidence="2">
    <location>
        <position position="1"/>
    </location>
</feature>
<comment type="caution">
    <text evidence="2">The sequence shown here is derived from an EMBL/GenBank/DDBJ whole genome shotgun (WGS) entry which is preliminary data.</text>
</comment>
<feature type="region of interest" description="Disordered" evidence="1">
    <location>
        <begin position="84"/>
        <end position="113"/>
    </location>
</feature>
<dbReference type="Proteomes" id="UP001153678">
    <property type="component" value="Unassembled WGS sequence"/>
</dbReference>
<feature type="compositionally biased region" description="Low complexity" evidence="1">
    <location>
        <begin position="88"/>
        <end position="113"/>
    </location>
</feature>
<dbReference type="OrthoDB" id="2379098at2759"/>
<protein>
    <submittedName>
        <fullName evidence="2">8828_t:CDS:1</fullName>
    </submittedName>
</protein>
<keyword evidence="3" id="KW-1185">Reference proteome</keyword>
<organism evidence="2 3">
    <name type="scientific">Funneliformis geosporum</name>
    <dbReference type="NCBI Taxonomy" id="1117311"/>
    <lineage>
        <taxon>Eukaryota</taxon>
        <taxon>Fungi</taxon>
        <taxon>Fungi incertae sedis</taxon>
        <taxon>Mucoromycota</taxon>
        <taxon>Glomeromycotina</taxon>
        <taxon>Glomeromycetes</taxon>
        <taxon>Glomerales</taxon>
        <taxon>Glomeraceae</taxon>
        <taxon>Funneliformis</taxon>
    </lineage>
</organism>
<name>A0A9W4SV82_9GLOM</name>
<proteinExistence type="predicted"/>
<accession>A0A9W4SV82</accession>
<evidence type="ECO:0000256" key="1">
    <source>
        <dbReference type="SAM" id="MobiDB-lite"/>
    </source>
</evidence>
<dbReference type="EMBL" id="CAMKVN010002835">
    <property type="protein sequence ID" value="CAI2182780.1"/>
    <property type="molecule type" value="Genomic_DNA"/>
</dbReference>